<comment type="function">
    <text evidence="10 11">Involved in cell wall formation. Catalyzes the final step in the synthesis of UDP-N-acetylmuramoyl-pentapeptide, the precursor of murein.</text>
</comment>
<gene>
    <name evidence="10" type="primary">murF</name>
    <name evidence="14" type="ORF">SAMN02745138_01202</name>
</gene>
<dbReference type="SUPFAM" id="SSF63418">
    <property type="entry name" value="MurE/MurF N-terminal domain"/>
    <property type="match status" value="1"/>
</dbReference>
<evidence type="ECO:0000256" key="11">
    <source>
        <dbReference type="RuleBase" id="RU004136"/>
    </source>
</evidence>
<dbReference type="Gene3D" id="3.40.1190.10">
    <property type="entry name" value="Mur-like, catalytic domain"/>
    <property type="match status" value="1"/>
</dbReference>
<comment type="pathway">
    <text evidence="10 11">Cell wall biogenesis; peptidoglycan biosynthesis.</text>
</comment>
<dbReference type="PANTHER" id="PTHR43024:SF1">
    <property type="entry name" value="UDP-N-ACETYLMURAMOYL-TRIPEPTIDE--D-ALANYL-D-ALANINE LIGASE"/>
    <property type="match status" value="1"/>
</dbReference>
<keyword evidence="15" id="KW-1185">Reference proteome</keyword>
<keyword evidence="5 10" id="KW-0067">ATP-binding</keyword>
<keyword evidence="7 10" id="KW-0573">Peptidoglycan synthesis</keyword>
<feature type="binding site" evidence="10">
    <location>
        <begin position="115"/>
        <end position="121"/>
    </location>
    <ligand>
        <name>ATP</name>
        <dbReference type="ChEBI" id="CHEBI:30616"/>
    </ligand>
</feature>
<evidence type="ECO:0000256" key="1">
    <source>
        <dbReference type="ARBA" id="ARBA00022490"/>
    </source>
</evidence>
<proteinExistence type="inferred from homology"/>
<dbReference type="GO" id="GO:0005524">
    <property type="term" value="F:ATP binding"/>
    <property type="evidence" value="ECO:0007669"/>
    <property type="project" value="UniProtKB-UniRule"/>
</dbReference>
<dbReference type="PANTHER" id="PTHR43024">
    <property type="entry name" value="UDP-N-ACETYLMURAMOYL-TRIPEPTIDE--D-ALANYL-D-ALANINE LIGASE"/>
    <property type="match status" value="1"/>
</dbReference>
<keyword evidence="9 10" id="KW-0961">Cell wall biogenesis/degradation</keyword>
<keyword evidence="4 10" id="KW-0547">Nucleotide-binding</keyword>
<dbReference type="AlphaFoldDB" id="A0A1M6PXX6"/>
<dbReference type="OrthoDB" id="9801978at2"/>
<feature type="domain" description="Mur ligase C-terminal" evidence="12">
    <location>
        <begin position="323"/>
        <end position="445"/>
    </location>
</feature>
<dbReference type="RefSeq" id="WP_072850087.1">
    <property type="nucleotide sequence ID" value="NZ_FRAH01000016.1"/>
</dbReference>
<keyword evidence="1 10" id="KW-0963">Cytoplasm</keyword>
<dbReference type="GO" id="GO:0071555">
    <property type="term" value="P:cell wall organization"/>
    <property type="evidence" value="ECO:0007669"/>
    <property type="project" value="UniProtKB-KW"/>
</dbReference>
<evidence type="ECO:0000256" key="8">
    <source>
        <dbReference type="ARBA" id="ARBA00023306"/>
    </source>
</evidence>
<dbReference type="GO" id="GO:0009252">
    <property type="term" value="P:peptidoglycan biosynthetic process"/>
    <property type="evidence" value="ECO:0007669"/>
    <property type="project" value="UniProtKB-UniRule"/>
</dbReference>
<comment type="subcellular location">
    <subcellularLocation>
        <location evidence="10 11">Cytoplasm</location>
    </subcellularLocation>
</comment>
<evidence type="ECO:0000259" key="13">
    <source>
        <dbReference type="Pfam" id="PF08245"/>
    </source>
</evidence>
<dbReference type="NCBIfam" id="TIGR01143">
    <property type="entry name" value="murF"/>
    <property type="match status" value="1"/>
</dbReference>
<evidence type="ECO:0000256" key="6">
    <source>
        <dbReference type="ARBA" id="ARBA00022960"/>
    </source>
</evidence>
<evidence type="ECO:0000256" key="4">
    <source>
        <dbReference type="ARBA" id="ARBA00022741"/>
    </source>
</evidence>
<evidence type="ECO:0000259" key="12">
    <source>
        <dbReference type="Pfam" id="PF02875"/>
    </source>
</evidence>
<dbReference type="UniPathway" id="UPA00219"/>
<evidence type="ECO:0000256" key="7">
    <source>
        <dbReference type="ARBA" id="ARBA00022984"/>
    </source>
</evidence>
<dbReference type="EMBL" id="FRAH01000016">
    <property type="protein sequence ID" value="SHK12716.1"/>
    <property type="molecule type" value="Genomic_DNA"/>
</dbReference>
<comment type="similarity">
    <text evidence="10">Belongs to the MurCDEF family. MurF subfamily.</text>
</comment>
<dbReference type="InterPro" id="IPR035911">
    <property type="entry name" value="MurE/MurF_N"/>
</dbReference>
<sequence>MKKLTIQEIANATHARILAANLEEAQQKNICHVTQDSRQAGEESLFVPLKGKNSDGHDYLKSCMEKGVAACFTEREMTPENGCVLLLVENARTAMLQLAKYYRSLFDIPVVGITGSVGKTTTKDMIASVLSQKYNTLWTLGNFNNDLGVPLTLFRLEESHEAAVIEMGMNHFGEIHRLVDVVRPQIGVISNVGVAHIEHLGSREGILKAKCELFDFMDEKNVAVLNGDNDMLATLDGKLSQKVRWFGVENKRDVYADNIEAVGLEHTRCTIHTPVGSMDVVIPMPGAHMVLNALSAVTVGLEMGFTLDEIKGGIENFVPTKDRMTIMRLENGLTLLNDVYNSNPVSAKASLDILKDVEGRSVAFLGFMGELGEFAPQMHREVGAYAAEKGIDLLICIGNHSDQMAAGAKDAGMKEVYRFDTQEEFWENGMDLLKKGDTILLKASRSMGFEKTVEKLQGVK</sequence>
<dbReference type="SUPFAM" id="SSF53623">
    <property type="entry name" value="MurD-like peptide ligases, catalytic domain"/>
    <property type="match status" value="1"/>
</dbReference>
<evidence type="ECO:0000256" key="2">
    <source>
        <dbReference type="ARBA" id="ARBA00022598"/>
    </source>
</evidence>
<dbReference type="GO" id="GO:0047480">
    <property type="term" value="F:UDP-N-acetylmuramoyl-tripeptide-D-alanyl-D-alanine ligase activity"/>
    <property type="evidence" value="ECO:0007669"/>
    <property type="project" value="UniProtKB-UniRule"/>
</dbReference>
<dbReference type="InterPro" id="IPR004101">
    <property type="entry name" value="Mur_ligase_C"/>
</dbReference>
<evidence type="ECO:0000313" key="14">
    <source>
        <dbReference type="EMBL" id="SHK12716.1"/>
    </source>
</evidence>
<evidence type="ECO:0000256" key="3">
    <source>
        <dbReference type="ARBA" id="ARBA00022618"/>
    </source>
</evidence>
<keyword evidence="2 10" id="KW-0436">Ligase</keyword>
<dbReference type="Pfam" id="PF08245">
    <property type="entry name" value="Mur_ligase_M"/>
    <property type="match status" value="1"/>
</dbReference>
<evidence type="ECO:0000256" key="10">
    <source>
        <dbReference type="HAMAP-Rule" id="MF_02019"/>
    </source>
</evidence>
<dbReference type="InterPro" id="IPR036565">
    <property type="entry name" value="Mur-like_cat_sf"/>
</dbReference>
<dbReference type="SUPFAM" id="SSF53244">
    <property type="entry name" value="MurD-like peptide ligases, peptide-binding domain"/>
    <property type="match status" value="1"/>
</dbReference>
<keyword evidence="8 10" id="KW-0131">Cell cycle</keyword>
<organism evidence="14 15">
    <name type="scientific">Anaerotignum lactatifermentans DSM 14214</name>
    <dbReference type="NCBI Taxonomy" id="1121323"/>
    <lineage>
        <taxon>Bacteria</taxon>
        <taxon>Bacillati</taxon>
        <taxon>Bacillota</taxon>
        <taxon>Clostridia</taxon>
        <taxon>Lachnospirales</taxon>
        <taxon>Anaerotignaceae</taxon>
        <taxon>Anaerotignum</taxon>
    </lineage>
</organism>
<dbReference type="InterPro" id="IPR005863">
    <property type="entry name" value="UDP-N-AcMur_synth"/>
</dbReference>
<protein>
    <recommendedName>
        <fullName evidence="10 11">UDP-N-acetylmuramoyl-tripeptide--D-alanyl-D-alanine ligase</fullName>
        <ecNumber evidence="10 11">6.3.2.10</ecNumber>
    </recommendedName>
    <alternativeName>
        <fullName evidence="10">D-alanyl-D-alanine-adding enzyme</fullName>
    </alternativeName>
</protein>
<name>A0A1M6PXX6_9FIRM</name>
<accession>A0A1M6PXX6</accession>
<dbReference type="GO" id="GO:0051301">
    <property type="term" value="P:cell division"/>
    <property type="evidence" value="ECO:0007669"/>
    <property type="project" value="UniProtKB-KW"/>
</dbReference>
<reference evidence="14 15" key="1">
    <citation type="submission" date="2016-11" db="EMBL/GenBank/DDBJ databases">
        <authorList>
            <person name="Jaros S."/>
            <person name="Januszkiewicz K."/>
            <person name="Wedrychowicz H."/>
        </authorList>
    </citation>
    <scope>NUCLEOTIDE SEQUENCE [LARGE SCALE GENOMIC DNA]</scope>
    <source>
        <strain evidence="14 15">DSM 14214</strain>
    </source>
</reference>
<feature type="domain" description="Mur ligase central" evidence="13">
    <location>
        <begin position="113"/>
        <end position="299"/>
    </location>
</feature>
<dbReference type="GO" id="GO:0008766">
    <property type="term" value="F:UDP-N-acetylmuramoylalanyl-D-glutamyl-2,6-diaminopimelate-D-alanyl-D-alanine ligase activity"/>
    <property type="evidence" value="ECO:0007669"/>
    <property type="project" value="RHEA"/>
</dbReference>
<evidence type="ECO:0000256" key="9">
    <source>
        <dbReference type="ARBA" id="ARBA00023316"/>
    </source>
</evidence>
<keyword evidence="3 10" id="KW-0132">Cell division</keyword>
<dbReference type="InterPro" id="IPR036615">
    <property type="entry name" value="Mur_ligase_C_dom_sf"/>
</dbReference>
<dbReference type="Gene3D" id="3.40.1390.10">
    <property type="entry name" value="MurE/MurF, N-terminal domain"/>
    <property type="match status" value="1"/>
</dbReference>
<comment type="catalytic activity">
    <reaction evidence="10 11">
        <text>D-alanyl-D-alanine + UDP-N-acetyl-alpha-D-muramoyl-L-alanyl-gamma-D-glutamyl-meso-2,6-diaminopimelate + ATP = UDP-N-acetyl-alpha-D-muramoyl-L-alanyl-gamma-D-glutamyl-meso-2,6-diaminopimeloyl-D-alanyl-D-alanine + ADP + phosphate + H(+)</text>
        <dbReference type="Rhea" id="RHEA:28374"/>
        <dbReference type="ChEBI" id="CHEBI:15378"/>
        <dbReference type="ChEBI" id="CHEBI:30616"/>
        <dbReference type="ChEBI" id="CHEBI:43474"/>
        <dbReference type="ChEBI" id="CHEBI:57822"/>
        <dbReference type="ChEBI" id="CHEBI:61386"/>
        <dbReference type="ChEBI" id="CHEBI:83905"/>
        <dbReference type="ChEBI" id="CHEBI:456216"/>
        <dbReference type="EC" id="6.3.2.10"/>
    </reaction>
</comment>
<dbReference type="InterPro" id="IPR013221">
    <property type="entry name" value="Mur_ligase_cen"/>
</dbReference>
<dbReference type="Pfam" id="PF02875">
    <property type="entry name" value="Mur_ligase_C"/>
    <property type="match status" value="1"/>
</dbReference>
<dbReference type="HAMAP" id="MF_02019">
    <property type="entry name" value="MurF"/>
    <property type="match status" value="1"/>
</dbReference>
<dbReference type="EC" id="6.3.2.10" evidence="10 11"/>
<dbReference type="GO" id="GO:0005737">
    <property type="term" value="C:cytoplasm"/>
    <property type="evidence" value="ECO:0007669"/>
    <property type="project" value="UniProtKB-SubCell"/>
</dbReference>
<evidence type="ECO:0000313" key="15">
    <source>
        <dbReference type="Proteomes" id="UP000183975"/>
    </source>
</evidence>
<dbReference type="Proteomes" id="UP000183975">
    <property type="component" value="Unassembled WGS sequence"/>
</dbReference>
<evidence type="ECO:0000256" key="5">
    <source>
        <dbReference type="ARBA" id="ARBA00022840"/>
    </source>
</evidence>
<dbReference type="InterPro" id="IPR051046">
    <property type="entry name" value="MurCDEF_CellWall_CoF430Synth"/>
</dbReference>
<keyword evidence="6 10" id="KW-0133">Cell shape</keyword>
<dbReference type="GO" id="GO:0008360">
    <property type="term" value="P:regulation of cell shape"/>
    <property type="evidence" value="ECO:0007669"/>
    <property type="project" value="UniProtKB-KW"/>
</dbReference>
<dbReference type="Gene3D" id="3.90.190.20">
    <property type="entry name" value="Mur ligase, C-terminal domain"/>
    <property type="match status" value="1"/>
</dbReference>